<evidence type="ECO:0000313" key="12">
    <source>
        <dbReference type="Proteomes" id="UP000199024"/>
    </source>
</evidence>
<comment type="subcellular location">
    <subcellularLocation>
        <location evidence="1">Cell membrane</location>
        <topology evidence="1">Multi-pass membrane protein</topology>
    </subcellularLocation>
</comment>
<feature type="coiled-coil region" evidence="6">
    <location>
        <begin position="173"/>
        <end position="236"/>
    </location>
</feature>
<evidence type="ECO:0000313" key="11">
    <source>
        <dbReference type="EMBL" id="SFS16839.1"/>
    </source>
</evidence>
<keyword evidence="5 8" id="KW-0472">Membrane</keyword>
<accession>A0A1I6MMD6</accession>
<dbReference type="STRING" id="474950.SAMN05421771_2982"/>
<feature type="domain" description="Tyrosine-protein kinase G-rich" evidence="10">
    <location>
        <begin position="373"/>
        <end position="451"/>
    </location>
</feature>
<evidence type="ECO:0000256" key="2">
    <source>
        <dbReference type="ARBA" id="ARBA00022475"/>
    </source>
</evidence>
<evidence type="ECO:0000256" key="4">
    <source>
        <dbReference type="ARBA" id="ARBA00022989"/>
    </source>
</evidence>
<dbReference type="GO" id="GO:0004713">
    <property type="term" value="F:protein tyrosine kinase activity"/>
    <property type="evidence" value="ECO:0007669"/>
    <property type="project" value="TreeGrafter"/>
</dbReference>
<reference evidence="11 12" key="1">
    <citation type="submission" date="2016-10" db="EMBL/GenBank/DDBJ databases">
        <authorList>
            <person name="de Groot N.N."/>
        </authorList>
    </citation>
    <scope>NUCLEOTIDE SEQUENCE [LARGE SCALE GENOMIC DNA]</scope>
    <source>
        <strain evidence="11 12">DSM 21001</strain>
    </source>
</reference>
<proteinExistence type="predicted"/>
<dbReference type="RefSeq" id="WP_089840093.1">
    <property type="nucleotide sequence ID" value="NZ_FOZL01000001.1"/>
</dbReference>
<evidence type="ECO:0000256" key="1">
    <source>
        <dbReference type="ARBA" id="ARBA00004651"/>
    </source>
</evidence>
<evidence type="ECO:0000256" key="7">
    <source>
        <dbReference type="SAM" id="MobiDB-lite"/>
    </source>
</evidence>
<feature type="transmembrane region" description="Helical" evidence="8">
    <location>
        <begin position="434"/>
        <end position="456"/>
    </location>
</feature>
<dbReference type="Pfam" id="PF13807">
    <property type="entry name" value="GNVR"/>
    <property type="match status" value="1"/>
</dbReference>
<protein>
    <submittedName>
        <fullName evidence="11">Polysaccharide chain length determinant protein, PEP-CTERM locus subfamily</fullName>
    </submittedName>
</protein>
<name>A0A1I6MMD6_9BACT</name>
<feature type="transmembrane region" description="Helical" evidence="8">
    <location>
        <begin position="21"/>
        <end position="42"/>
    </location>
</feature>
<keyword evidence="12" id="KW-1185">Reference proteome</keyword>
<dbReference type="InterPro" id="IPR032807">
    <property type="entry name" value="GNVR"/>
</dbReference>
<dbReference type="OrthoDB" id="9795292at2"/>
<dbReference type="PANTHER" id="PTHR32309">
    <property type="entry name" value="TYROSINE-PROTEIN KINASE"/>
    <property type="match status" value="1"/>
</dbReference>
<dbReference type="Proteomes" id="UP000199024">
    <property type="component" value="Unassembled WGS sequence"/>
</dbReference>
<sequence>MLGHRTLTLEDYVSILKRRGWMILIPVIILPIIAFAATFLVAPQYLSQTLVIIEGQKVPDNYVKPVISSDLDSRLASMKEQILSRSSIQPIIERYNLYSGKSMSMDDRIDLARRSIEIKPIASEIAHSSGLPGFFVSFKAGDAHTAQLVCGDITSLFLGENLRSREASAQGTTDFLKSQLADAKRNLDEHDAKLANFQRQYIGRLPGEEQPNVNMLTSLNTQLDAATQALSRMEQDKAYEEAMLAQQSQSFQSSSTAGLSQPGTRQTRELELQSLLSQEADLTSHYTADYPDVIAVKRKVADLRREIARTPTVTGAQVSVAFPNRNDSMAVQQLRAQIHSAEIGIQAKRKDQAQIQSQIGMYQSRIQSSPLVEQEYKELTRDYQTAQTFYDDLLTKMNQSKMATDLEKRQQGEQFRVMDEPNLPDAPFSPKRSVFVMGGLVGGLALGLLTVGLFEYSDTSLRNERDVWAFTKLPTLGVIAFSDVISDVAPQGRFALLRRSFSRRLSKPSATPVGG</sequence>
<dbReference type="Pfam" id="PF02706">
    <property type="entry name" value="Wzz"/>
    <property type="match status" value="1"/>
</dbReference>
<feature type="domain" description="Polysaccharide chain length determinant N-terminal" evidence="9">
    <location>
        <begin position="6"/>
        <end position="73"/>
    </location>
</feature>
<dbReference type="InterPro" id="IPR050445">
    <property type="entry name" value="Bact_polysacc_biosynth/exp"/>
</dbReference>
<keyword evidence="2" id="KW-1003">Cell membrane</keyword>
<dbReference type="InterPro" id="IPR003856">
    <property type="entry name" value="LPS_length_determ_N"/>
</dbReference>
<feature type="region of interest" description="Disordered" evidence="7">
    <location>
        <begin position="242"/>
        <end position="266"/>
    </location>
</feature>
<feature type="compositionally biased region" description="Low complexity" evidence="7">
    <location>
        <begin position="246"/>
        <end position="255"/>
    </location>
</feature>
<evidence type="ECO:0000256" key="5">
    <source>
        <dbReference type="ARBA" id="ARBA00023136"/>
    </source>
</evidence>
<keyword evidence="3 8" id="KW-0812">Transmembrane</keyword>
<keyword evidence="4 8" id="KW-1133">Transmembrane helix</keyword>
<gene>
    <name evidence="11" type="ORF">SAMN05421771_2982</name>
</gene>
<keyword evidence="6" id="KW-0175">Coiled coil</keyword>
<dbReference type="AlphaFoldDB" id="A0A1I6MMD6"/>
<dbReference type="EMBL" id="FOZL01000001">
    <property type="protein sequence ID" value="SFS16839.1"/>
    <property type="molecule type" value="Genomic_DNA"/>
</dbReference>
<dbReference type="GO" id="GO:0005886">
    <property type="term" value="C:plasma membrane"/>
    <property type="evidence" value="ECO:0007669"/>
    <property type="project" value="UniProtKB-SubCell"/>
</dbReference>
<evidence type="ECO:0000259" key="10">
    <source>
        <dbReference type="Pfam" id="PF13807"/>
    </source>
</evidence>
<evidence type="ECO:0000256" key="3">
    <source>
        <dbReference type="ARBA" id="ARBA00022692"/>
    </source>
</evidence>
<dbReference type="PANTHER" id="PTHR32309:SF13">
    <property type="entry name" value="FERRIC ENTEROBACTIN TRANSPORT PROTEIN FEPE"/>
    <property type="match status" value="1"/>
</dbReference>
<organism evidence="11 12">
    <name type="scientific">Granulicella pectinivorans</name>
    <dbReference type="NCBI Taxonomy" id="474950"/>
    <lineage>
        <taxon>Bacteria</taxon>
        <taxon>Pseudomonadati</taxon>
        <taxon>Acidobacteriota</taxon>
        <taxon>Terriglobia</taxon>
        <taxon>Terriglobales</taxon>
        <taxon>Acidobacteriaceae</taxon>
        <taxon>Granulicella</taxon>
    </lineage>
</organism>
<feature type="compositionally biased region" description="Polar residues" evidence="7">
    <location>
        <begin position="256"/>
        <end position="265"/>
    </location>
</feature>
<evidence type="ECO:0000256" key="8">
    <source>
        <dbReference type="SAM" id="Phobius"/>
    </source>
</evidence>
<evidence type="ECO:0000259" key="9">
    <source>
        <dbReference type="Pfam" id="PF02706"/>
    </source>
</evidence>
<evidence type="ECO:0000256" key="6">
    <source>
        <dbReference type="SAM" id="Coils"/>
    </source>
</evidence>